<feature type="transmembrane region" description="Helical" evidence="1">
    <location>
        <begin position="37"/>
        <end position="60"/>
    </location>
</feature>
<comment type="caution">
    <text evidence="2">The sequence shown here is derived from an EMBL/GenBank/DDBJ whole genome shotgun (WGS) entry which is preliminary data.</text>
</comment>
<feature type="transmembrane region" description="Helical" evidence="1">
    <location>
        <begin position="12"/>
        <end position="31"/>
    </location>
</feature>
<keyword evidence="1" id="KW-1133">Transmembrane helix</keyword>
<accession>A0ABS2KD60</accession>
<name>A0ABS2KD60_9GAMM</name>
<sequence>MANDVRVFRASRFLSVLLGGLAVIFAVAMFLSNDGHVLPLGYVLGGMVPVAIAAASVFAWRYGVCVGDTTIEAGVFRRTSYALKDATSIDVQRTKVGRVAAVRFSDGRILRFDQNLVGFDDLLSLISQRSSLPVRKPVWDP</sequence>
<proteinExistence type="predicted"/>
<evidence type="ECO:0000313" key="2">
    <source>
        <dbReference type="EMBL" id="MBM7128818.1"/>
    </source>
</evidence>
<evidence type="ECO:0000313" key="3">
    <source>
        <dbReference type="Proteomes" id="UP001430193"/>
    </source>
</evidence>
<evidence type="ECO:0008006" key="4">
    <source>
        <dbReference type="Google" id="ProtNLM"/>
    </source>
</evidence>
<keyword evidence="1" id="KW-0812">Transmembrane</keyword>
<reference evidence="2" key="1">
    <citation type="submission" date="2020-10" db="EMBL/GenBank/DDBJ databases">
        <title>Phylogeny of dyella-like bacteria.</title>
        <authorList>
            <person name="Fu J."/>
        </authorList>
    </citation>
    <scope>NUCLEOTIDE SEQUENCE</scope>
    <source>
        <strain evidence="2">DHON07</strain>
    </source>
</reference>
<dbReference type="Proteomes" id="UP001430193">
    <property type="component" value="Unassembled WGS sequence"/>
</dbReference>
<keyword evidence="1" id="KW-0472">Membrane</keyword>
<evidence type="ECO:0000256" key="1">
    <source>
        <dbReference type="SAM" id="Phobius"/>
    </source>
</evidence>
<protein>
    <recommendedName>
        <fullName evidence="4">PH domain-containing protein</fullName>
    </recommendedName>
</protein>
<dbReference type="RefSeq" id="WP_204630431.1">
    <property type="nucleotide sequence ID" value="NZ_BSOC01000006.1"/>
</dbReference>
<keyword evidence="3" id="KW-1185">Reference proteome</keyword>
<dbReference type="EMBL" id="JADIKF010000035">
    <property type="protein sequence ID" value="MBM7128818.1"/>
    <property type="molecule type" value="Genomic_DNA"/>
</dbReference>
<gene>
    <name evidence="2" type="ORF">ISS99_04715</name>
</gene>
<organism evidence="2 3">
    <name type="scientific">Dyella mobilis</name>
    <dbReference type="NCBI Taxonomy" id="1849582"/>
    <lineage>
        <taxon>Bacteria</taxon>
        <taxon>Pseudomonadati</taxon>
        <taxon>Pseudomonadota</taxon>
        <taxon>Gammaproteobacteria</taxon>
        <taxon>Lysobacterales</taxon>
        <taxon>Rhodanobacteraceae</taxon>
        <taxon>Dyella</taxon>
    </lineage>
</organism>